<keyword evidence="1" id="KW-0472">Membrane</keyword>
<dbReference type="AlphaFoldDB" id="A0A0A9GYT5"/>
<protein>
    <submittedName>
        <fullName evidence="2">Uncharacterized protein</fullName>
    </submittedName>
</protein>
<evidence type="ECO:0000256" key="1">
    <source>
        <dbReference type="SAM" id="Phobius"/>
    </source>
</evidence>
<name>A0A0A9GYT5_ARUDO</name>
<feature type="transmembrane region" description="Helical" evidence="1">
    <location>
        <begin position="54"/>
        <end position="72"/>
    </location>
</feature>
<organism evidence="2">
    <name type="scientific">Arundo donax</name>
    <name type="common">Giant reed</name>
    <name type="synonym">Donax arundinaceus</name>
    <dbReference type="NCBI Taxonomy" id="35708"/>
    <lineage>
        <taxon>Eukaryota</taxon>
        <taxon>Viridiplantae</taxon>
        <taxon>Streptophyta</taxon>
        <taxon>Embryophyta</taxon>
        <taxon>Tracheophyta</taxon>
        <taxon>Spermatophyta</taxon>
        <taxon>Magnoliopsida</taxon>
        <taxon>Liliopsida</taxon>
        <taxon>Poales</taxon>
        <taxon>Poaceae</taxon>
        <taxon>PACMAD clade</taxon>
        <taxon>Arundinoideae</taxon>
        <taxon>Arundineae</taxon>
        <taxon>Arundo</taxon>
    </lineage>
</organism>
<proteinExistence type="predicted"/>
<keyword evidence="1" id="KW-1133">Transmembrane helix</keyword>
<accession>A0A0A9GYT5</accession>
<reference evidence="2" key="1">
    <citation type="submission" date="2014-09" db="EMBL/GenBank/DDBJ databases">
        <authorList>
            <person name="Magalhaes I.L.F."/>
            <person name="Oliveira U."/>
            <person name="Santos F.R."/>
            <person name="Vidigal T.H.D.A."/>
            <person name="Brescovit A.D."/>
            <person name="Santos A.J."/>
        </authorList>
    </citation>
    <scope>NUCLEOTIDE SEQUENCE</scope>
    <source>
        <tissue evidence="2">Shoot tissue taken approximately 20 cm above the soil surface</tissue>
    </source>
</reference>
<sequence>MRQGKVAQDQMVAGLHKYGCFAGQSVDPFFCVAKGDVREHEPRNHLCFFPLEKFTTYVILLCYYYFVMLLLSKCQYDTTKLNQYIRYLVSAYQNFSGVVILCLGFRSWNICHVNRSGNMVGASHPLYFT</sequence>
<feature type="transmembrane region" description="Helical" evidence="1">
    <location>
        <begin position="84"/>
        <end position="108"/>
    </location>
</feature>
<reference evidence="2" key="2">
    <citation type="journal article" date="2015" name="Data Brief">
        <title>Shoot transcriptome of the giant reed, Arundo donax.</title>
        <authorList>
            <person name="Barrero R.A."/>
            <person name="Guerrero F.D."/>
            <person name="Moolhuijzen P."/>
            <person name="Goolsby J.A."/>
            <person name="Tidwell J."/>
            <person name="Bellgard S.E."/>
            <person name="Bellgard M.I."/>
        </authorList>
    </citation>
    <scope>NUCLEOTIDE SEQUENCE</scope>
    <source>
        <tissue evidence="2">Shoot tissue taken approximately 20 cm above the soil surface</tissue>
    </source>
</reference>
<evidence type="ECO:0000313" key="2">
    <source>
        <dbReference type="EMBL" id="JAE30120.1"/>
    </source>
</evidence>
<dbReference type="EMBL" id="GBRH01167776">
    <property type="protein sequence ID" value="JAE30120.1"/>
    <property type="molecule type" value="Transcribed_RNA"/>
</dbReference>
<keyword evidence="1" id="KW-0812">Transmembrane</keyword>